<name>A0AA40EIQ2_9PEZI</name>
<feature type="region of interest" description="Disordered" evidence="1">
    <location>
        <begin position="226"/>
        <end position="262"/>
    </location>
</feature>
<feature type="compositionally biased region" description="Basic and acidic residues" evidence="1">
    <location>
        <begin position="33"/>
        <end position="45"/>
    </location>
</feature>
<evidence type="ECO:0000313" key="2">
    <source>
        <dbReference type="EMBL" id="KAK0739323.1"/>
    </source>
</evidence>
<proteinExistence type="predicted"/>
<accession>A0AA40EIQ2</accession>
<evidence type="ECO:0000256" key="1">
    <source>
        <dbReference type="SAM" id="MobiDB-lite"/>
    </source>
</evidence>
<gene>
    <name evidence="2" type="ORF">B0T21DRAFT_436058</name>
</gene>
<reference evidence="2" key="1">
    <citation type="submission" date="2023-06" db="EMBL/GenBank/DDBJ databases">
        <title>Genome-scale phylogeny and comparative genomics of the fungal order Sordariales.</title>
        <authorList>
            <consortium name="Lawrence Berkeley National Laboratory"/>
            <person name="Hensen N."/>
            <person name="Bonometti L."/>
            <person name="Westerberg I."/>
            <person name="Brannstrom I.O."/>
            <person name="Guillou S."/>
            <person name="Cros-Aarteil S."/>
            <person name="Calhoun S."/>
            <person name="Haridas S."/>
            <person name="Kuo A."/>
            <person name="Mondo S."/>
            <person name="Pangilinan J."/>
            <person name="Riley R."/>
            <person name="Labutti K."/>
            <person name="Andreopoulos B."/>
            <person name="Lipzen A."/>
            <person name="Chen C."/>
            <person name="Yanf M."/>
            <person name="Daum C."/>
            <person name="Ng V."/>
            <person name="Clum A."/>
            <person name="Steindorff A."/>
            <person name="Ohm R."/>
            <person name="Martin F."/>
            <person name="Silar P."/>
            <person name="Natvig D."/>
            <person name="Lalanne C."/>
            <person name="Gautier V."/>
            <person name="Ament-Velasquez S.L."/>
            <person name="Kruys A."/>
            <person name="Hutchinson M.I."/>
            <person name="Powell A.J."/>
            <person name="Barry K."/>
            <person name="Miller A.N."/>
            <person name="Grigoriev I.V."/>
            <person name="Debuchy R."/>
            <person name="Gladieux P."/>
            <person name="Thoren M.H."/>
            <person name="Johannesson H."/>
        </authorList>
    </citation>
    <scope>NUCLEOTIDE SEQUENCE</scope>
    <source>
        <strain evidence="2">CBS 540.89</strain>
    </source>
</reference>
<feature type="compositionally biased region" description="Low complexity" evidence="1">
    <location>
        <begin position="67"/>
        <end position="79"/>
    </location>
</feature>
<comment type="caution">
    <text evidence="2">The sequence shown here is derived from an EMBL/GenBank/DDBJ whole genome shotgun (WGS) entry which is preliminary data.</text>
</comment>
<organism evidence="2 3">
    <name type="scientific">Apiosordaria backusii</name>
    <dbReference type="NCBI Taxonomy" id="314023"/>
    <lineage>
        <taxon>Eukaryota</taxon>
        <taxon>Fungi</taxon>
        <taxon>Dikarya</taxon>
        <taxon>Ascomycota</taxon>
        <taxon>Pezizomycotina</taxon>
        <taxon>Sordariomycetes</taxon>
        <taxon>Sordariomycetidae</taxon>
        <taxon>Sordariales</taxon>
        <taxon>Lasiosphaeriaceae</taxon>
        <taxon>Apiosordaria</taxon>
    </lineage>
</organism>
<feature type="compositionally biased region" description="Polar residues" evidence="1">
    <location>
        <begin position="226"/>
        <end position="235"/>
    </location>
</feature>
<protein>
    <submittedName>
        <fullName evidence="2">Uncharacterized protein</fullName>
    </submittedName>
</protein>
<feature type="region of interest" description="Disordered" evidence="1">
    <location>
        <begin position="16"/>
        <end position="81"/>
    </location>
</feature>
<keyword evidence="3" id="KW-1185">Reference proteome</keyword>
<dbReference type="Proteomes" id="UP001172159">
    <property type="component" value="Unassembled WGS sequence"/>
</dbReference>
<evidence type="ECO:0000313" key="3">
    <source>
        <dbReference type="Proteomes" id="UP001172159"/>
    </source>
</evidence>
<dbReference type="EMBL" id="JAUKTV010000004">
    <property type="protein sequence ID" value="KAK0739323.1"/>
    <property type="molecule type" value="Genomic_DNA"/>
</dbReference>
<dbReference type="AlphaFoldDB" id="A0AA40EIQ2"/>
<sequence length="411" mass="44804">MGCRASDVVMWTIEVDEKRDWGKKREQRGHGGFKREKQKARERSPASHSHALGGSGGPSPVKRSPERQSSQSRESSCSRTVPKTVHHDHCWCASPTGPMTGIRDHQHHPRRIRVSLCGQQPLYCVSTILFCSGLASPATRGPILISTSRSLEATSPFGWDEFPAIRRHDSSHRTLQPNVKLVSHNPAGPPCCCPQFGGSCGCCTSSSTEKNNSRQSVGVHLRVLTGDQSHPSCSTHAAGGSEKGETVAAGTTPSRDTVHTRRIGNGSSTTTTCAPFPTELLECPPHWFGRWCFFLMFAEHRHRLWHNASAVPAEARCFLCSRPCDKSIMCANLPCSCVSVAVPAAAASAVLLFFCVQHDGESHQRALDSAKVWFAHPFGRDASDCGALGNNTQQAAPKSYRRSRSSYLMSY</sequence>